<dbReference type="EMBL" id="CADCXU010008034">
    <property type="protein sequence ID" value="CAA9999014.1"/>
    <property type="molecule type" value="Genomic_DNA"/>
</dbReference>
<feature type="non-terminal residue" evidence="1">
    <location>
        <position position="137"/>
    </location>
</feature>
<keyword evidence="2" id="KW-1185">Reference proteome</keyword>
<accession>A0A6H5G9L7</accession>
<organism evidence="1 2">
    <name type="scientific">Nesidiocoris tenuis</name>
    <dbReference type="NCBI Taxonomy" id="355587"/>
    <lineage>
        <taxon>Eukaryota</taxon>
        <taxon>Metazoa</taxon>
        <taxon>Ecdysozoa</taxon>
        <taxon>Arthropoda</taxon>
        <taxon>Hexapoda</taxon>
        <taxon>Insecta</taxon>
        <taxon>Pterygota</taxon>
        <taxon>Neoptera</taxon>
        <taxon>Paraneoptera</taxon>
        <taxon>Hemiptera</taxon>
        <taxon>Heteroptera</taxon>
        <taxon>Panheteroptera</taxon>
        <taxon>Cimicomorpha</taxon>
        <taxon>Miridae</taxon>
        <taxon>Dicyphina</taxon>
        <taxon>Nesidiocoris</taxon>
    </lineage>
</organism>
<evidence type="ECO:0000313" key="2">
    <source>
        <dbReference type="Proteomes" id="UP000479000"/>
    </source>
</evidence>
<gene>
    <name evidence="1" type="ORF">NTEN_LOCUS5297</name>
</gene>
<protein>
    <submittedName>
        <fullName evidence="1">Uncharacterized protein</fullName>
    </submittedName>
</protein>
<reference evidence="1 2" key="1">
    <citation type="submission" date="2020-02" db="EMBL/GenBank/DDBJ databases">
        <authorList>
            <person name="Ferguson B K."/>
        </authorList>
    </citation>
    <scope>NUCLEOTIDE SEQUENCE [LARGE SCALE GENOMIC DNA]</scope>
</reference>
<proteinExistence type="predicted"/>
<evidence type="ECO:0000313" key="1">
    <source>
        <dbReference type="EMBL" id="CAA9999014.1"/>
    </source>
</evidence>
<sequence length="137" mass="15024">MICGVMVNDIVKFEKRKQKRYANYPSMVINVYETGKKITSTDTERSLNGKTTEKDDIRPVLISTFHYSAEKEIDLLYITDDNSGIPDSGKLRFGSWKENVSSSRPLKSVSHGAYGAGAGMGGTDVVRVVGRSNGAGR</sequence>
<name>A0A6H5G9L7_9HEMI</name>
<dbReference type="AlphaFoldDB" id="A0A6H5G9L7"/>
<dbReference type="Proteomes" id="UP000479000">
    <property type="component" value="Unassembled WGS sequence"/>
</dbReference>